<dbReference type="STRING" id="118168.MC7420_3379"/>
<evidence type="ECO:0000313" key="3">
    <source>
        <dbReference type="EMBL" id="EDX71264.1"/>
    </source>
</evidence>
<dbReference type="RefSeq" id="WP_006105796.1">
    <property type="nucleotide sequence ID" value="NZ_DS989874.1"/>
</dbReference>
<dbReference type="Gene3D" id="3.50.80.20">
    <property type="entry name" value="D-Ala-D-Ala carboxypeptidase C, peptidase S13"/>
    <property type="match status" value="1"/>
</dbReference>
<dbReference type="EC" id="3.4.16.4" evidence="3"/>
<dbReference type="GO" id="GO:0009002">
    <property type="term" value="F:serine-type D-Ala-D-Ala carboxypeptidase activity"/>
    <property type="evidence" value="ECO:0007669"/>
    <property type="project" value="UniProtKB-EC"/>
</dbReference>
<dbReference type="Proteomes" id="UP000003835">
    <property type="component" value="Unassembled WGS sequence"/>
</dbReference>
<dbReference type="PRINTS" id="PR00922">
    <property type="entry name" value="DADACBPTASE3"/>
</dbReference>
<proteinExistence type="inferred from homology"/>
<reference evidence="3 4" key="1">
    <citation type="submission" date="2008-07" db="EMBL/GenBank/DDBJ databases">
        <authorList>
            <person name="Tandeau de Marsac N."/>
            <person name="Ferriera S."/>
            <person name="Johnson J."/>
            <person name="Kravitz S."/>
            <person name="Beeson K."/>
            <person name="Sutton G."/>
            <person name="Rogers Y.-H."/>
            <person name="Friedman R."/>
            <person name="Frazier M."/>
            <person name="Venter J.C."/>
        </authorList>
    </citation>
    <scope>NUCLEOTIDE SEQUENCE [LARGE SCALE GENOMIC DNA]</scope>
    <source>
        <strain evidence="3 4">PCC 7420</strain>
    </source>
</reference>
<dbReference type="Pfam" id="PF02113">
    <property type="entry name" value="Peptidase_S13"/>
    <property type="match status" value="1"/>
</dbReference>
<evidence type="ECO:0000256" key="2">
    <source>
        <dbReference type="ARBA" id="ARBA00022801"/>
    </source>
</evidence>
<keyword evidence="2 3" id="KW-0378">Hydrolase</keyword>
<dbReference type="GO" id="GO:0000270">
    <property type="term" value="P:peptidoglycan metabolic process"/>
    <property type="evidence" value="ECO:0007669"/>
    <property type="project" value="TreeGrafter"/>
</dbReference>
<dbReference type="InterPro" id="IPR012338">
    <property type="entry name" value="Beta-lactam/transpept-like"/>
</dbReference>
<dbReference type="AlphaFoldDB" id="B4W3H6"/>
<evidence type="ECO:0000256" key="1">
    <source>
        <dbReference type="ARBA" id="ARBA00006096"/>
    </source>
</evidence>
<accession>B4W3H6</accession>
<dbReference type="GO" id="GO:0006508">
    <property type="term" value="P:proteolysis"/>
    <property type="evidence" value="ECO:0007669"/>
    <property type="project" value="InterPro"/>
</dbReference>
<gene>
    <name evidence="3" type="ORF">MC7420_3379</name>
</gene>
<dbReference type="PANTHER" id="PTHR30023:SF0">
    <property type="entry name" value="PENICILLIN-SENSITIVE CARBOXYPEPTIDASE A"/>
    <property type="match status" value="1"/>
</dbReference>
<keyword evidence="3" id="KW-0645">Protease</keyword>
<name>B4W3H6_9CYAN</name>
<dbReference type="eggNOG" id="COG2027">
    <property type="taxonomic scope" value="Bacteria"/>
</dbReference>
<evidence type="ECO:0000313" key="4">
    <source>
        <dbReference type="Proteomes" id="UP000003835"/>
    </source>
</evidence>
<dbReference type="HOGENOM" id="CLU_017692_1_2_3"/>
<protein>
    <submittedName>
        <fullName evidence="3">D-alanyl-D-alanine carboxypeptidase/D-alanyl-D-alanine-endopeptidase</fullName>
        <ecNumber evidence="3">3.4.16.4</ecNumber>
    </submittedName>
</protein>
<dbReference type="InterPro" id="IPR000667">
    <property type="entry name" value="Peptidase_S13"/>
</dbReference>
<dbReference type="NCBIfam" id="TIGR00666">
    <property type="entry name" value="PBP4"/>
    <property type="match status" value="1"/>
</dbReference>
<dbReference type="EMBL" id="DS989874">
    <property type="protein sequence ID" value="EDX71264.1"/>
    <property type="molecule type" value="Genomic_DNA"/>
</dbReference>
<dbReference type="MEROPS" id="S13.002"/>
<dbReference type="SUPFAM" id="SSF56601">
    <property type="entry name" value="beta-lactamase/transpeptidase-like"/>
    <property type="match status" value="1"/>
</dbReference>
<comment type="similarity">
    <text evidence="1">Belongs to the peptidase S13 family.</text>
</comment>
<dbReference type="Gene3D" id="3.40.710.10">
    <property type="entry name" value="DD-peptidase/beta-lactamase superfamily"/>
    <property type="match status" value="2"/>
</dbReference>
<keyword evidence="4" id="KW-1185">Reference proteome</keyword>
<sequence length="515" mass="56655">MFNSLFSFKPNQRPYGSRFNPKQLLMLLLLLLEAQFVTQLTPVTAQTDVPTTVEPSPDTAPTICPADLKASIDAIANRPEFDYARWGILIQPLFSDTPLYSRERDRYFIPASNLKLFTTAAALSQLGANFRIRTSVYGTPTEGTIPQLRVVGRGDPSLNTDQLKDLAQQLRRQGIRRVDQLIVEDRYFSEPKVNPTWEWSDIQFYYGTAVNSLILNENAVLLTLTPQTVGQPLTVTWADPIAAKQWQIENQTVTTEAEPTESINISGVLGKPLLRIRGQLAADAGLWLTAVAIPDPANYFLQHFRRALADSGIQVERGLVTTEPNFQEDTELAAVDSPPLSELIAETNQQSNNLYAEALLRSLGVTDKEADESTATAGREQIRASLAELGVEPESYVLADGSGLSRHNLVSPTAIVQTLQAIARTPMAQSYLDSLAVAGVEGTLRQRFQNTPAQGRVYAKTGTMTGVSALSGYVEVPDYQPLVFSIMVNQSNQSVSTIRQAIDEIVVLLSRLRSC</sequence>
<keyword evidence="3" id="KW-0121">Carboxypeptidase</keyword>
<organism evidence="3 4">
    <name type="scientific">Coleofasciculus chthonoplastes PCC 7420</name>
    <dbReference type="NCBI Taxonomy" id="118168"/>
    <lineage>
        <taxon>Bacteria</taxon>
        <taxon>Bacillati</taxon>
        <taxon>Cyanobacteriota</taxon>
        <taxon>Cyanophyceae</taxon>
        <taxon>Coleofasciculales</taxon>
        <taxon>Coleofasciculaceae</taxon>
        <taxon>Coleofasciculus</taxon>
    </lineage>
</organism>
<dbReference type="PANTHER" id="PTHR30023">
    <property type="entry name" value="D-ALANYL-D-ALANINE CARBOXYPEPTIDASE"/>
    <property type="match status" value="1"/>
</dbReference>